<dbReference type="OrthoDB" id="5233at2"/>
<keyword evidence="1" id="KW-0472">Membrane</keyword>
<evidence type="ECO:0000313" key="2">
    <source>
        <dbReference type="EMBL" id="ANE46882.1"/>
    </source>
</evidence>
<proteinExistence type="predicted"/>
<keyword evidence="1" id="KW-0812">Transmembrane</keyword>
<name>A0A172TIT7_9BACL</name>
<evidence type="ECO:0000256" key="1">
    <source>
        <dbReference type="SAM" id="Phobius"/>
    </source>
</evidence>
<dbReference type="EMBL" id="CP011388">
    <property type="protein sequence ID" value="ANE46882.1"/>
    <property type="molecule type" value="Genomic_DNA"/>
</dbReference>
<feature type="transmembrane region" description="Helical" evidence="1">
    <location>
        <begin position="40"/>
        <end position="62"/>
    </location>
</feature>
<gene>
    <name evidence="2" type="ORF">SY83_12010</name>
</gene>
<protein>
    <recommendedName>
        <fullName evidence="4">HrgC protein</fullName>
    </recommendedName>
</protein>
<organism evidence="2 3">
    <name type="scientific">Paenibacillus swuensis</name>
    <dbReference type="NCBI Taxonomy" id="1178515"/>
    <lineage>
        <taxon>Bacteria</taxon>
        <taxon>Bacillati</taxon>
        <taxon>Bacillota</taxon>
        <taxon>Bacilli</taxon>
        <taxon>Bacillales</taxon>
        <taxon>Paenibacillaceae</taxon>
        <taxon>Paenibacillus</taxon>
    </lineage>
</organism>
<dbReference type="STRING" id="1178515.SY83_12010"/>
<keyword evidence="3" id="KW-1185">Reference proteome</keyword>
<dbReference type="PATRIC" id="fig|1178515.4.peg.2397"/>
<evidence type="ECO:0008006" key="4">
    <source>
        <dbReference type="Google" id="ProtNLM"/>
    </source>
</evidence>
<dbReference type="RefSeq" id="WP_068606785.1">
    <property type="nucleotide sequence ID" value="NZ_CP011388.1"/>
</dbReference>
<sequence>MVVQLKNQVGMVKQAKIGFSWTTFFFGFFPALFRGDWKWCIIQLLAASFTLGLTNLVFSFIYNKLYINGLLENGYVPADSQSEAALVASGFIASGMVTTSLAN</sequence>
<accession>A0A172TIT7</accession>
<keyword evidence="1" id="KW-1133">Transmembrane helix</keyword>
<dbReference type="KEGG" id="pswu:SY83_12010"/>
<dbReference type="Proteomes" id="UP000076927">
    <property type="component" value="Chromosome"/>
</dbReference>
<dbReference type="AlphaFoldDB" id="A0A172TIT7"/>
<feature type="transmembrane region" description="Helical" evidence="1">
    <location>
        <begin position="15"/>
        <end position="33"/>
    </location>
</feature>
<evidence type="ECO:0000313" key="3">
    <source>
        <dbReference type="Proteomes" id="UP000076927"/>
    </source>
</evidence>
<reference evidence="2 3" key="1">
    <citation type="submission" date="2015-01" db="EMBL/GenBank/DDBJ databases">
        <title>Paenibacillus swuensis/DY6/whole genome sequencing.</title>
        <authorList>
            <person name="Kim M.K."/>
            <person name="Srinivasan S."/>
            <person name="Lee J.-J."/>
        </authorList>
    </citation>
    <scope>NUCLEOTIDE SEQUENCE [LARGE SCALE GENOMIC DNA]</scope>
    <source>
        <strain evidence="2 3">DY6</strain>
    </source>
</reference>